<feature type="region of interest" description="Disordered" evidence="1">
    <location>
        <begin position="1"/>
        <end position="31"/>
    </location>
</feature>
<protein>
    <submittedName>
        <fullName evidence="2">Uncharacterized protein</fullName>
    </submittedName>
</protein>
<dbReference type="Proteomes" id="UP000800036">
    <property type="component" value="Unassembled WGS sequence"/>
</dbReference>
<organism evidence="2 3">
    <name type="scientific">Bimuria novae-zelandiae CBS 107.79</name>
    <dbReference type="NCBI Taxonomy" id="1447943"/>
    <lineage>
        <taxon>Eukaryota</taxon>
        <taxon>Fungi</taxon>
        <taxon>Dikarya</taxon>
        <taxon>Ascomycota</taxon>
        <taxon>Pezizomycotina</taxon>
        <taxon>Dothideomycetes</taxon>
        <taxon>Pleosporomycetidae</taxon>
        <taxon>Pleosporales</taxon>
        <taxon>Massarineae</taxon>
        <taxon>Didymosphaeriaceae</taxon>
        <taxon>Bimuria</taxon>
    </lineage>
</organism>
<reference evidence="2" key="1">
    <citation type="journal article" date="2020" name="Stud. Mycol.">
        <title>101 Dothideomycetes genomes: a test case for predicting lifestyles and emergence of pathogens.</title>
        <authorList>
            <person name="Haridas S."/>
            <person name="Albert R."/>
            <person name="Binder M."/>
            <person name="Bloem J."/>
            <person name="Labutti K."/>
            <person name="Salamov A."/>
            <person name="Andreopoulos B."/>
            <person name="Baker S."/>
            <person name="Barry K."/>
            <person name="Bills G."/>
            <person name="Bluhm B."/>
            <person name="Cannon C."/>
            <person name="Castanera R."/>
            <person name="Culley D."/>
            <person name="Daum C."/>
            <person name="Ezra D."/>
            <person name="Gonzalez J."/>
            <person name="Henrissat B."/>
            <person name="Kuo A."/>
            <person name="Liang C."/>
            <person name="Lipzen A."/>
            <person name="Lutzoni F."/>
            <person name="Magnuson J."/>
            <person name="Mondo S."/>
            <person name="Nolan M."/>
            <person name="Ohm R."/>
            <person name="Pangilinan J."/>
            <person name="Park H.-J."/>
            <person name="Ramirez L."/>
            <person name="Alfaro M."/>
            <person name="Sun H."/>
            <person name="Tritt A."/>
            <person name="Yoshinaga Y."/>
            <person name="Zwiers L.-H."/>
            <person name="Turgeon B."/>
            <person name="Goodwin S."/>
            <person name="Spatafora J."/>
            <person name="Crous P."/>
            <person name="Grigoriev I."/>
        </authorList>
    </citation>
    <scope>NUCLEOTIDE SEQUENCE</scope>
    <source>
        <strain evidence="2">CBS 107.79</strain>
    </source>
</reference>
<proteinExistence type="predicted"/>
<dbReference type="AlphaFoldDB" id="A0A6A5UY02"/>
<evidence type="ECO:0000313" key="3">
    <source>
        <dbReference type="Proteomes" id="UP000800036"/>
    </source>
</evidence>
<dbReference type="OrthoDB" id="3525185at2759"/>
<sequence>MTDRVTKPRQRKRRDIKNLPIERTTASKEVSPRIEVVIKTEPDTLGHPSSIAALPVAVPPDRLYASDQVQRSELNSKDAVARIQQHYRLPALVQPSRAIPDALDTAFISHFLQQNNNTRKFSPEVPFLTHLPNLHGNSSKPAMRLSIRAASMAFYAVVHRDTTILVDSYRWYNMSLNCQRLSLARLGSNNIPDPDEILVPIILSIYEAYAGTTETSIWPHMAAASKLIELRGSANCTGITSTLFKIMRVSDAHKAIVFNLPSAFASSEWMTVPFIDQVKSAPQELTDIMLLIPETIAMLGIEPGSLRRFFSQPLPFSANVAPVAARLKEWLHLIDKWAQRFPYLTKAPEEDIIVTLDMTNLSIGVNVAWNGQMALPNSFVAFTAASYEALRLIIFLLLHKIMPKLAPSLGYPSPPSASSPGVVLTDECSIMDAAIAAAQAVLKIAKYQETTHQVGGYDVLRTVFPMVIVGNLGPTQKLKDRAVEMLSRWGRQKGISGLCAAWLNA</sequence>
<dbReference type="EMBL" id="ML976704">
    <property type="protein sequence ID" value="KAF1970043.1"/>
    <property type="molecule type" value="Genomic_DNA"/>
</dbReference>
<dbReference type="InterPro" id="IPR053178">
    <property type="entry name" value="Osmoadaptation_assoc"/>
</dbReference>
<gene>
    <name evidence="2" type="ORF">BU23DRAFT_557207</name>
</gene>
<accession>A0A6A5UY02</accession>
<evidence type="ECO:0000313" key="2">
    <source>
        <dbReference type="EMBL" id="KAF1970043.1"/>
    </source>
</evidence>
<keyword evidence="3" id="KW-1185">Reference proteome</keyword>
<dbReference type="PANTHER" id="PTHR38111">
    <property type="entry name" value="ZN(2)-C6 FUNGAL-TYPE DOMAIN-CONTAINING PROTEIN-RELATED"/>
    <property type="match status" value="1"/>
</dbReference>
<name>A0A6A5UY02_9PLEO</name>
<evidence type="ECO:0000256" key="1">
    <source>
        <dbReference type="SAM" id="MobiDB-lite"/>
    </source>
</evidence>